<dbReference type="Proteomes" id="UP000813461">
    <property type="component" value="Unassembled WGS sequence"/>
</dbReference>
<gene>
    <name evidence="1" type="ORF">FB567DRAFT_340277</name>
</gene>
<organism evidence="1 2">
    <name type="scientific">Paraphoma chrysanthemicola</name>
    <dbReference type="NCBI Taxonomy" id="798071"/>
    <lineage>
        <taxon>Eukaryota</taxon>
        <taxon>Fungi</taxon>
        <taxon>Dikarya</taxon>
        <taxon>Ascomycota</taxon>
        <taxon>Pezizomycotina</taxon>
        <taxon>Dothideomycetes</taxon>
        <taxon>Pleosporomycetidae</taxon>
        <taxon>Pleosporales</taxon>
        <taxon>Pleosporineae</taxon>
        <taxon>Phaeosphaeriaceae</taxon>
        <taxon>Paraphoma</taxon>
    </lineage>
</organism>
<keyword evidence="2" id="KW-1185">Reference proteome</keyword>
<reference evidence="1" key="1">
    <citation type="journal article" date="2021" name="Nat. Commun.">
        <title>Genetic determinants of endophytism in the Arabidopsis root mycobiome.</title>
        <authorList>
            <person name="Mesny F."/>
            <person name="Miyauchi S."/>
            <person name="Thiergart T."/>
            <person name="Pickel B."/>
            <person name="Atanasova L."/>
            <person name="Karlsson M."/>
            <person name="Huettel B."/>
            <person name="Barry K.W."/>
            <person name="Haridas S."/>
            <person name="Chen C."/>
            <person name="Bauer D."/>
            <person name="Andreopoulos W."/>
            <person name="Pangilinan J."/>
            <person name="LaButti K."/>
            <person name="Riley R."/>
            <person name="Lipzen A."/>
            <person name="Clum A."/>
            <person name="Drula E."/>
            <person name="Henrissat B."/>
            <person name="Kohler A."/>
            <person name="Grigoriev I.V."/>
            <person name="Martin F.M."/>
            <person name="Hacquard S."/>
        </authorList>
    </citation>
    <scope>NUCLEOTIDE SEQUENCE</scope>
    <source>
        <strain evidence="1">MPI-SDFR-AT-0120</strain>
    </source>
</reference>
<name>A0A8K0VZB4_9PLEO</name>
<sequence length="313" mass="35830">MATTHGGTLSGTEPDPFVALLHDFDTYWDSESRVFHRFVELPNELRFRIYEYYFEADSVSAICLRWPLFELGHKIYSTAMDSTSVSFLPPMYLVDRATGKEAIEHLVSMSRIVINHGQREASAFVKLDALCRRLDVSMHRNIQTLGATDVNNQRNQFLRHRRRGLDSDGQLLFTAHARVANTIITESLMSSYFDNLREVTLTFFTPRAQGKLRADGSILAGKSRTAPITSFLEGSGVHAVLRLKKLRRLTIIGRTHTSWGKRPVDYLDDTEEQLFAVARMGHEMMAEFRSRSQSVTIVVRLMYKDQCVEELFQ</sequence>
<dbReference type="EMBL" id="JAGMVJ010000008">
    <property type="protein sequence ID" value="KAH7088509.1"/>
    <property type="molecule type" value="Genomic_DNA"/>
</dbReference>
<dbReference type="AlphaFoldDB" id="A0A8K0VZB4"/>
<accession>A0A8K0VZB4</accession>
<evidence type="ECO:0000313" key="1">
    <source>
        <dbReference type="EMBL" id="KAH7088509.1"/>
    </source>
</evidence>
<proteinExistence type="predicted"/>
<protein>
    <submittedName>
        <fullName evidence="1">Uncharacterized protein</fullName>
    </submittedName>
</protein>
<comment type="caution">
    <text evidence="1">The sequence shown here is derived from an EMBL/GenBank/DDBJ whole genome shotgun (WGS) entry which is preliminary data.</text>
</comment>
<dbReference type="OrthoDB" id="3596450at2759"/>
<evidence type="ECO:0000313" key="2">
    <source>
        <dbReference type="Proteomes" id="UP000813461"/>
    </source>
</evidence>